<proteinExistence type="inferred from homology"/>
<comment type="similarity">
    <text evidence="1">Belongs to the PhzF family.</text>
</comment>
<accession>A0A5E4ZAV7</accession>
<dbReference type="Pfam" id="PF02567">
    <property type="entry name" value="PhzC-PhzF"/>
    <property type="match status" value="1"/>
</dbReference>
<protein>
    <submittedName>
        <fullName evidence="3">Phenazine biosynthesis protein PhzF</fullName>
    </submittedName>
</protein>
<dbReference type="RefSeq" id="WP_150699870.1">
    <property type="nucleotide sequence ID" value="NZ_CABPRZ010000034.1"/>
</dbReference>
<sequence>MDIKFKQVDVFTDRRYGGNPVAVILDGTGLDTEQMQQIANWTNLSETTFVLPATTHDADYRVRIFTQRNELPFAGHPTLGTAHALLESGLVKAKNGELVQECGAGLVRLRVKQIEQGQHIAFELPQPKVTVLSDDQTDALESLLGGNILRDPPARLIDVGPKWIVAQLPDAASVLALRPDLQRMTELDQHVGSTGVTVFGKHPIGHAVALEVRTFAPSVGVSEDPVCGSGNGAVAVYVRESGQVETLGSNFQSGQGTCVGRQGRIQVEFGSNGEIRIGGQSITCIDGVLIKP</sequence>
<dbReference type="NCBIfam" id="TIGR00654">
    <property type="entry name" value="PhzF_family"/>
    <property type="match status" value="1"/>
</dbReference>
<dbReference type="GO" id="GO:0016853">
    <property type="term" value="F:isomerase activity"/>
    <property type="evidence" value="ECO:0007669"/>
    <property type="project" value="TreeGrafter"/>
</dbReference>
<evidence type="ECO:0000256" key="2">
    <source>
        <dbReference type="PIRSR" id="PIRSR016184-1"/>
    </source>
</evidence>
<evidence type="ECO:0000256" key="1">
    <source>
        <dbReference type="ARBA" id="ARBA00008270"/>
    </source>
</evidence>
<reference evidence="3 4" key="1">
    <citation type="submission" date="2019-08" db="EMBL/GenBank/DDBJ databases">
        <authorList>
            <person name="Peeters C."/>
        </authorList>
    </citation>
    <scope>NUCLEOTIDE SEQUENCE [LARGE SCALE GENOMIC DNA]</scope>
    <source>
        <strain evidence="3 4">LMG 30175</strain>
    </source>
</reference>
<feature type="active site" evidence="2">
    <location>
        <position position="46"/>
    </location>
</feature>
<name>A0A5E4ZAV7_9BURK</name>
<dbReference type="SUPFAM" id="SSF54506">
    <property type="entry name" value="Diaminopimelate epimerase-like"/>
    <property type="match status" value="1"/>
</dbReference>
<dbReference type="Gene3D" id="3.10.310.10">
    <property type="entry name" value="Diaminopimelate Epimerase, Chain A, domain 1"/>
    <property type="match status" value="2"/>
</dbReference>
<dbReference type="OrthoDB" id="9788221at2"/>
<dbReference type="PIRSF" id="PIRSF016184">
    <property type="entry name" value="PhzC_PhzF"/>
    <property type="match status" value="1"/>
</dbReference>
<keyword evidence="4" id="KW-1185">Reference proteome</keyword>
<gene>
    <name evidence="3" type="ORF">PTE30175_05135</name>
</gene>
<dbReference type="GO" id="GO:0005737">
    <property type="term" value="C:cytoplasm"/>
    <property type="evidence" value="ECO:0007669"/>
    <property type="project" value="TreeGrafter"/>
</dbReference>
<dbReference type="AlphaFoldDB" id="A0A5E4ZAV7"/>
<dbReference type="PANTHER" id="PTHR13774">
    <property type="entry name" value="PHENAZINE BIOSYNTHESIS PROTEIN"/>
    <property type="match status" value="1"/>
</dbReference>
<dbReference type="EMBL" id="CABPRZ010000034">
    <property type="protein sequence ID" value="VVE57742.1"/>
    <property type="molecule type" value="Genomic_DNA"/>
</dbReference>
<dbReference type="Proteomes" id="UP000414233">
    <property type="component" value="Unassembled WGS sequence"/>
</dbReference>
<evidence type="ECO:0000313" key="3">
    <source>
        <dbReference type="EMBL" id="VVE57742.1"/>
    </source>
</evidence>
<dbReference type="PANTHER" id="PTHR13774:SF32">
    <property type="entry name" value="ANTISENSE-ENHANCING SEQUENCE 1"/>
    <property type="match status" value="1"/>
</dbReference>
<dbReference type="InterPro" id="IPR003719">
    <property type="entry name" value="Phenazine_PhzF-like"/>
</dbReference>
<organism evidence="3 4">
    <name type="scientific">Pandoraea terrae</name>
    <dbReference type="NCBI Taxonomy" id="1537710"/>
    <lineage>
        <taxon>Bacteria</taxon>
        <taxon>Pseudomonadati</taxon>
        <taxon>Pseudomonadota</taxon>
        <taxon>Betaproteobacteria</taxon>
        <taxon>Burkholderiales</taxon>
        <taxon>Burkholderiaceae</taxon>
        <taxon>Pandoraea</taxon>
    </lineage>
</organism>
<evidence type="ECO:0000313" key="4">
    <source>
        <dbReference type="Proteomes" id="UP000414233"/>
    </source>
</evidence>